<name>A0A7Z7LCF5_9BACT</name>
<dbReference type="PANTHER" id="PTHR21499">
    <property type="entry name" value="ASPARTATE KINASE"/>
    <property type="match status" value="1"/>
</dbReference>
<dbReference type="PANTHER" id="PTHR21499:SF3">
    <property type="entry name" value="ASPARTOKINASE"/>
    <property type="match status" value="1"/>
</dbReference>
<dbReference type="Gene3D" id="3.30.2130.10">
    <property type="entry name" value="VC0802-like"/>
    <property type="match status" value="1"/>
</dbReference>
<dbReference type="NCBIfam" id="NF005154">
    <property type="entry name" value="PRK06635.1-2"/>
    <property type="match status" value="1"/>
</dbReference>
<evidence type="ECO:0000256" key="4">
    <source>
        <dbReference type="ARBA" id="ARBA00010122"/>
    </source>
</evidence>
<comment type="pathway">
    <text evidence="2 14">Amino-acid biosynthesis; L-methionine biosynthesis via de novo pathway; L-homoserine from L-aspartate: step 1/3.</text>
</comment>
<evidence type="ECO:0000256" key="14">
    <source>
        <dbReference type="RuleBase" id="RU004249"/>
    </source>
</evidence>
<evidence type="ECO:0000313" key="17">
    <source>
        <dbReference type="Proteomes" id="UP000250796"/>
    </source>
</evidence>
<evidence type="ECO:0000256" key="2">
    <source>
        <dbReference type="ARBA" id="ARBA00004986"/>
    </source>
</evidence>
<dbReference type="KEGG" id="minf:MESINF_0044"/>
<dbReference type="InterPro" id="IPR002912">
    <property type="entry name" value="ACT_dom"/>
</dbReference>
<keyword evidence="7 12" id="KW-0547">Nucleotide-binding</keyword>
<feature type="binding site" evidence="12">
    <location>
        <position position="73"/>
    </location>
    <ligand>
        <name>substrate</name>
    </ligand>
</feature>
<accession>A0A7Z7LCF5</accession>
<dbReference type="GO" id="GO:0004072">
    <property type="term" value="F:aspartate kinase activity"/>
    <property type="evidence" value="ECO:0007669"/>
    <property type="project" value="UniProtKB-EC"/>
</dbReference>
<comment type="catalytic activity">
    <reaction evidence="11 13">
        <text>L-aspartate + ATP = 4-phospho-L-aspartate + ADP</text>
        <dbReference type="Rhea" id="RHEA:23776"/>
        <dbReference type="ChEBI" id="CHEBI:29991"/>
        <dbReference type="ChEBI" id="CHEBI:30616"/>
        <dbReference type="ChEBI" id="CHEBI:57535"/>
        <dbReference type="ChEBI" id="CHEBI:456216"/>
        <dbReference type="EC" id="2.7.2.4"/>
    </reaction>
</comment>
<keyword evidence="17" id="KW-1185">Reference proteome</keyword>
<feature type="binding site" evidence="12">
    <location>
        <position position="177"/>
    </location>
    <ligand>
        <name>ATP</name>
        <dbReference type="ChEBI" id="CHEBI:30616"/>
    </ligand>
</feature>
<dbReference type="FunFam" id="3.40.1160.10:FF:000002">
    <property type="entry name" value="Aspartokinase"/>
    <property type="match status" value="1"/>
</dbReference>
<dbReference type="InterPro" id="IPR005260">
    <property type="entry name" value="Asp_kin_monofn"/>
</dbReference>
<dbReference type="Gene3D" id="3.40.1160.10">
    <property type="entry name" value="Acetylglutamate kinase-like"/>
    <property type="match status" value="1"/>
</dbReference>
<dbReference type="PIRSF" id="PIRSF000726">
    <property type="entry name" value="Asp_kin"/>
    <property type="match status" value="1"/>
</dbReference>
<organism evidence="16 17">
    <name type="scientific">Mesotoga infera</name>
    <dbReference type="NCBI Taxonomy" id="1236046"/>
    <lineage>
        <taxon>Bacteria</taxon>
        <taxon>Thermotogati</taxon>
        <taxon>Thermotogota</taxon>
        <taxon>Thermotogae</taxon>
        <taxon>Kosmotogales</taxon>
        <taxon>Kosmotogaceae</taxon>
        <taxon>Mesotoga</taxon>
    </lineage>
</organism>
<dbReference type="InterPro" id="IPR045865">
    <property type="entry name" value="ACT-like_dom_sf"/>
</dbReference>
<dbReference type="AlphaFoldDB" id="A0A7Z7LCF5"/>
<dbReference type="InterPro" id="IPR001341">
    <property type="entry name" value="Asp_kinase"/>
</dbReference>
<dbReference type="UniPathway" id="UPA00051">
    <property type="reaction ID" value="UER00462"/>
</dbReference>
<comment type="similarity">
    <text evidence="4 13">Belongs to the aspartokinase family.</text>
</comment>
<keyword evidence="6 13" id="KW-0808">Transferase</keyword>
<dbReference type="SUPFAM" id="SSF53633">
    <property type="entry name" value="Carbamate kinase-like"/>
    <property type="match status" value="1"/>
</dbReference>
<evidence type="ECO:0000256" key="10">
    <source>
        <dbReference type="ARBA" id="ARBA00023154"/>
    </source>
</evidence>
<dbReference type="InterPro" id="IPR001048">
    <property type="entry name" value="Asp/Glu/Uridylate_kinase"/>
</dbReference>
<evidence type="ECO:0000256" key="9">
    <source>
        <dbReference type="ARBA" id="ARBA00022840"/>
    </source>
</evidence>
<evidence type="ECO:0000256" key="8">
    <source>
        <dbReference type="ARBA" id="ARBA00022777"/>
    </source>
</evidence>
<keyword evidence="5 14" id="KW-0028">Amino-acid biosynthesis</keyword>
<dbReference type="UniPathway" id="UPA00034">
    <property type="reaction ID" value="UER00015"/>
</dbReference>
<dbReference type="InterPro" id="IPR036393">
    <property type="entry name" value="AceGlu_kinase-like_sf"/>
</dbReference>
<dbReference type="InterPro" id="IPR018042">
    <property type="entry name" value="Aspartate_kinase_CS"/>
</dbReference>
<dbReference type="CDD" id="cd04261">
    <property type="entry name" value="AAK_AKii-LysC-BS"/>
    <property type="match status" value="1"/>
</dbReference>
<keyword evidence="9 12" id="KW-0067">ATP-binding</keyword>
<evidence type="ECO:0000256" key="5">
    <source>
        <dbReference type="ARBA" id="ARBA00022605"/>
    </source>
</evidence>
<feature type="binding site" evidence="12">
    <location>
        <position position="46"/>
    </location>
    <ligand>
        <name>substrate</name>
    </ligand>
</feature>
<keyword evidence="8 13" id="KW-0418">Kinase</keyword>
<dbReference type="PROSITE" id="PS00324">
    <property type="entry name" value="ASPARTOKINASE"/>
    <property type="match status" value="1"/>
</dbReference>
<gene>
    <name evidence="16" type="primary">ask</name>
    <name evidence="16" type="ORF">MESINF_0044</name>
</gene>
<dbReference type="InterPro" id="IPR054352">
    <property type="entry name" value="ACT_Aspartokinase"/>
</dbReference>
<evidence type="ECO:0000259" key="15">
    <source>
        <dbReference type="PROSITE" id="PS51671"/>
    </source>
</evidence>
<dbReference type="CDD" id="cd04923">
    <property type="entry name" value="ACT_AK-LysC-DapG-like_2"/>
    <property type="match status" value="1"/>
</dbReference>
<dbReference type="Pfam" id="PF00696">
    <property type="entry name" value="AA_kinase"/>
    <property type="match status" value="1"/>
</dbReference>
<evidence type="ECO:0000313" key="16">
    <source>
        <dbReference type="EMBL" id="SSC11493.1"/>
    </source>
</evidence>
<dbReference type="GO" id="GO:0009089">
    <property type="term" value="P:lysine biosynthetic process via diaminopimelate"/>
    <property type="evidence" value="ECO:0007669"/>
    <property type="project" value="UniProtKB-UniPathway"/>
</dbReference>
<evidence type="ECO:0000256" key="3">
    <source>
        <dbReference type="ARBA" id="ARBA00005139"/>
    </source>
</evidence>
<dbReference type="NCBIfam" id="NF005155">
    <property type="entry name" value="PRK06635.1-4"/>
    <property type="match status" value="1"/>
</dbReference>
<dbReference type="NCBIfam" id="TIGR00657">
    <property type="entry name" value="asp_kinases"/>
    <property type="match status" value="1"/>
</dbReference>
<dbReference type="InterPro" id="IPR041740">
    <property type="entry name" value="AKii-LysC-BS"/>
</dbReference>
<evidence type="ECO:0000256" key="13">
    <source>
        <dbReference type="RuleBase" id="RU003448"/>
    </source>
</evidence>
<feature type="binding site" evidence="12">
    <location>
        <begin position="207"/>
        <end position="208"/>
    </location>
    <ligand>
        <name>ATP</name>
        <dbReference type="ChEBI" id="CHEBI:30616"/>
    </ligand>
</feature>
<dbReference type="GO" id="GO:0009090">
    <property type="term" value="P:homoserine biosynthetic process"/>
    <property type="evidence" value="ECO:0007669"/>
    <property type="project" value="TreeGrafter"/>
</dbReference>
<protein>
    <recommendedName>
        <fullName evidence="13">Aspartokinase</fullName>
        <ecNumber evidence="13">2.7.2.4</ecNumber>
    </recommendedName>
</protein>
<dbReference type="GO" id="GO:0005524">
    <property type="term" value="F:ATP binding"/>
    <property type="evidence" value="ECO:0007669"/>
    <property type="project" value="UniProtKB-KW"/>
</dbReference>
<dbReference type="EC" id="2.7.2.4" evidence="13"/>
<reference evidence="16 17" key="1">
    <citation type="submission" date="2017-01" db="EMBL/GenBank/DDBJ databases">
        <authorList>
            <person name="Erauso G."/>
        </authorList>
    </citation>
    <scope>NUCLEOTIDE SEQUENCE [LARGE SCALE GENOMIC DNA]</scope>
    <source>
        <strain evidence="16">MESINF1</strain>
    </source>
</reference>
<evidence type="ECO:0000256" key="6">
    <source>
        <dbReference type="ARBA" id="ARBA00022679"/>
    </source>
</evidence>
<dbReference type="EMBL" id="LS974202">
    <property type="protein sequence ID" value="SSC11493.1"/>
    <property type="molecule type" value="Genomic_DNA"/>
</dbReference>
<dbReference type="PROSITE" id="PS51671">
    <property type="entry name" value="ACT"/>
    <property type="match status" value="1"/>
</dbReference>
<dbReference type="Pfam" id="PF22468">
    <property type="entry name" value="ACT_9"/>
    <property type="match status" value="1"/>
</dbReference>
<dbReference type="CDD" id="cd04891">
    <property type="entry name" value="ACT_AK-LysC-DapG-like_1"/>
    <property type="match status" value="1"/>
</dbReference>
<dbReference type="Proteomes" id="UP000250796">
    <property type="component" value="Chromosome MESINF"/>
</dbReference>
<comment type="pathway">
    <text evidence="1 14">Amino-acid biosynthesis; L-lysine biosynthesis via DAP pathway; (S)-tetrahydrodipicolinate from L-aspartate: step 1/4.</text>
</comment>
<keyword evidence="10" id="KW-0457">Lysine biosynthesis</keyword>
<comment type="pathway">
    <text evidence="3 14">Amino-acid biosynthesis; L-threonine biosynthesis; L-threonine from L-aspartate: step 1/5.</text>
</comment>
<feature type="domain" description="ACT" evidence="15">
    <location>
        <begin position="263"/>
        <end position="345"/>
    </location>
</feature>
<feature type="binding site" evidence="12">
    <location>
        <begin position="6"/>
        <end position="9"/>
    </location>
    <ligand>
        <name>ATP</name>
        <dbReference type="ChEBI" id="CHEBI:30616"/>
    </ligand>
</feature>
<evidence type="ECO:0000256" key="1">
    <source>
        <dbReference type="ARBA" id="ARBA00004766"/>
    </source>
</evidence>
<dbReference type="GO" id="GO:0009088">
    <property type="term" value="P:threonine biosynthetic process"/>
    <property type="evidence" value="ECO:0007669"/>
    <property type="project" value="UniProtKB-UniPathway"/>
</dbReference>
<proteinExistence type="inferred from homology"/>
<sequence length="400" mass="43087">MMVVQKYGGSSVADIERIKNVAARIEKRVKNGDKLIVVVSAMGKTTNELIALAGKISSQPSPRELDMLLATGEQVSAALLSIALMELGVRSISYNAFQLNINTFGEFSNARIADINLNKIYSELEARDVLVVTGFQGINPEGDLTTLGRGGSDTSAVAIAAKACVPCEIYSDVAGIYTCDPKVHEKARKLEYITYDDMLELAALGAKVLHSRSVEIAKKYNVELICLSSFSEEGGTRVVAKLPEWLEQPVVTGATIDTNQLKVTVNYLPGDTDILSRIFNAVAKASFNVDMISVVNENGHSHLTFTVLSANPAAIRRTIESVLKDIDGWELTLDDNVAKVSTVGVGMRSSAGVAARFFSSLQKAGVRIIATTTSEIKISVLVPRTDASKALRVLLDEFDL</sequence>
<dbReference type="GO" id="GO:0005829">
    <property type="term" value="C:cytosol"/>
    <property type="evidence" value="ECO:0007669"/>
    <property type="project" value="TreeGrafter"/>
</dbReference>
<dbReference type="SUPFAM" id="SSF55021">
    <property type="entry name" value="ACT-like"/>
    <property type="match status" value="2"/>
</dbReference>
<evidence type="ECO:0000256" key="7">
    <source>
        <dbReference type="ARBA" id="ARBA00022741"/>
    </source>
</evidence>
<evidence type="ECO:0000256" key="12">
    <source>
        <dbReference type="PIRSR" id="PIRSR000726-1"/>
    </source>
</evidence>
<evidence type="ECO:0000256" key="11">
    <source>
        <dbReference type="ARBA" id="ARBA00047872"/>
    </source>
</evidence>
<dbReference type="UniPathway" id="UPA00050">
    <property type="reaction ID" value="UER00461"/>
</dbReference>